<comment type="caution">
    <text evidence="2">The sequence shown here is derived from an EMBL/GenBank/DDBJ whole genome shotgun (WGS) entry which is preliminary data.</text>
</comment>
<protein>
    <submittedName>
        <fullName evidence="2">Jg25238 protein</fullName>
    </submittedName>
</protein>
<evidence type="ECO:0000256" key="1">
    <source>
        <dbReference type="SAM" id="MobiDB-lite"/>
    </source>
</evidence>
<evidence type="ECO:0000313" key="3">
    <source>
        <dbReference type="Proteomes" id="UP000838756"/>
    </source>
</evidence>
<proteinExistence type="predicted"/>
<keyword evidence="3" id="KW-1185">Reference proteome</keyword>
<feature type="region of interest" description="Disordered" evidence="1">
    <location>
        <begin position="42"/>
        <end position="98"/>
    </location>
</feature>
<dbReference type="Proteomes" id="UP000838756">
    <property type="component" value="Unassembled WGS sequence"/>
</dbReference>
<dbReference type="EMBL" id="CAKXAJ010002344">
    <property type="protein sequence ID" value="CAH2208125.1"/>
    <property type="molecule type" value="Genomic_DNA"/>
</dbReference>
<reference evidence="2" key="1">
    <citation type="submission" date="2022-03" db="EMBL/GenBank/DDBJ databases">
        <authorList>
            <person name="Lindestad O."/>
        </authorList>
    </citation>
    <scope>NUCLEOTIDE SEQUENCE</scope>
</reference>
<organism evidence="2 3">
    <name type="scientific">Pararge aegeria aegeria</name>
    <dbReference type="NCBI Taxonomy" id="348720"/>
    <lineage>
        <taxon>Eukaryota</taxon>
        <taxon>Metazoa</taxon>
        <taxon>Ecdysozoa</taxon>
        <taxon>Arthropoda</taxon>
        <taxon>Hexapoda</taxon>
        <taxon>Insecta</taxon>
        <taxon>Pterygota</taxon>
        <taxon>Neoptera</taxon>
        <taxon>Endopterygota</taxon>
        <taxon>Lepidoptera</taxon>
        <taxon>Glossata</taxon>
        <taxon>Ditrysia</taxon>
        <taxon>Papilionoidea</taxon>
        <taxon>Nymphalidae</taxon>
        <taxon>Satyrinae</taxon>
        <taxon>Satyrini</taxon>
        <taxon>Parargina</taxon>
        <taxon>Pararge</taxon>
    </lineage>
</organism>
<dbReference type="OrthoDB" id="7490878at2759"/>
<name>A0A8S4QE22_9NEOP</name>
<gene>
    <name evidence="2" type="primary">jg25238</name>
    <name evidence="2" type="ORF">PAEG_LOCUS742</name>
</gene>
<feature type="non-terminal residue" evidence="2">
    <location>
        <position position="1"/>
    </location>
</feature>
<sequence>MLAALPLWMAKLIRWPSCYSIPANNMSGGSHVSRGTYVDSEISSSSAAPLPSPASAGAALVSPETLSRHSSPPPIPAHPAHQPAPSCSSHRVHLESPL</sequence>
<feature type="compositionally biased region" description="Low complexity" evidence="1">
    <location>
        <begin position="43"/>
        <end position="63"/>
    </location>
</feature>
<feature type="compositionally biased region" description="Low complexity" evidence="1">
    <location>
        <begin position="78"/>
        <end position="89"/>
    </location>
</feature>
<accession>A0A8S4QE22</accession>
<dbReference type="AlphaFoldDB" id="A0A8S4QE22"/>
<evidence type="ECO:0000313" key="2">
    <source>
        <dbReference type="EMBL" id="CAH2208125.1"/>
    </source>
</evidence>